<evidence type="ECO:0000256" key="2">
    <source>
        <dbReference type="SAM" id="SignalP"/>
    </source>
</evidence>
<keyword evidence="4" id="KW-1185">Reference proteome</keyword>
<dbReference type="EMBL" id="FUZU01000004">
    <property type="protein sequence ID" value="SKC85958.1"/>
    <property type="molecule type" value="Genomic_DNA"/>
</dbReference>
<dbReference type="RefSeq" id="WP_079689519.1">
    <property type="nucleotide sequence ID" value="NZ_FUZU01000004.1"/>
</dbReference>
<sequence>MRPRSNILKIEVVLLFLVLLQSCAFSQTDVQTVYITATGKRYHTSKCRYLKYSHVAIALPQANERGYTACSVCNPSRIKDPTPPVTSRQPEPALQQAQQAKKTVQVNEKKPILSTRCTARTKAGTRCKRNAKTNGKCWQHQ</sequence>
<accession>A0A1T5MDI0</accession>
<reference evidence="3 4" key="1">
    <citation type="submission" date="2017-02" db="EMBL/GenBank/DDBJ databases">
        <authorList>
            <person name="Peterson S.W."/>
        </authorList>
    </citation>
    <scope>NUCLEOTIDE SEQUENCE [LARGE SCALE GENOMIC DNA]</scope>
    <source>
        <strain evidence="3 4">DSM 25262</strain>
    </source>
</reference>
<name>A0A1T5MDI0_9BACT</name>
<dbReference type="PROSITE" id="PS51257">
    <property type="entry name" value="PROKAR_LIPOPROTEIN"/>
    <property type="match status" value="1"/>
</dbReference>
<organism evidence="3 4">
    <name type="scientific">Ohtaekwangia koreensis</name>
    <dbReference type="NCBI Taxonomy" id="688867"/>
    <lineage>
        <taxon>Bacteria</taxon>
        <taxon>Pseudomonadati</taxon>
        <taxon>Bacteroidota</taxon>
        <taxon>Cytophagia</taxon>
        <taxon>Cytophagales</taxon>
        <taxon>Fulvivirgaceae</taxon>
        <taxon>Ohtaekwangia</taxon>
    </lineage>
</organism>
<feature type="region of interest" description="Disordered" evidence="1">
    <location>
        <begin position="80"/>
        <end position="105"/>
    </location>
</feature>
<gene>
    <name evidence="3" type="ORF">SAMN05660236_5010</name>
</gene>
<evidence type="ECO:0000256" key="1">
    <source>
        <dbReference type="SAM" id="MobiDB-lite"/>
    </source>
</evidence>
<protein>
    <submittedName>
        <fullName evidence="3">Uncharacterized protein</fullName>
    </submittedName>
</protein>
<evidence type="ECO:0000313" key="3">
    <source>
        <dbReference type="EMBL" id="SKC85958.1"/>
    </source>
</evidence>
<evidence type="ECO:0000313" key="4">
    <source>
        <dbReference type="Proteomes" id="UP000190961"/>
    </source>
</evidence>
<feature type="chain" id="PRO_5012662436" evidence="2">
    <location>
        <begin position="25"/>
        <end position="141"/>
    </location>
</feature>
<feature type="signal peptide" evidence="2">
    <location>
        <begin position="1"/>
        <end position="24"/>
    </location>
</feature>
<feature type="compositionally biased region" description="Low complexity" evidence="1">
    <location>
        <begin position="95"/>
        <end position="105"/>
    </location>
</feature>
<proteinExistence type="predicted"/>
<keyword evidence="2" id="KW-0732">Signal</keyword>
<dbReference type="STRING" id="688867.SAMN05660236_5010"/>
<dbReference type="Proteomes" id="UP000190961">
    <property type="component" value="Unassembled WGS sequence"/>
</dbReference>
<dbReference type="AlphaFoldDB" id="A0A1T5MDI0"/>